<dbReference type="InterPro" id="IPR039424">
    <property type="entry name" value="SBP_5"/>
</dbReference>
<dbReference type="PANTHER" id="PTHR30290">
    <property type="entry name" value="PERIPLASMIC BINDING COMPONENT OF ABC TRANSPORTER"/>
    <property type="match status" value="1"/>
</dbReference>
<dbReference type="PROSITE" id="PS01040">
    <property type="entry name" value="SBP_BACTERIAL_5"/>
    <property type="match status" value="1"/>
</dbReference>
<dbReference type="SUPFAM" id="SSF53850">
    <property type="entry name" value="Periplasmic binding protein-like II"/>
    <property type="match status" value="1"/>
</dbReference>
<feature type="domain" description="Solute-binding protein family 5" evidence="3">
    <location>
        <begin position="135"/>
        <end position="530"/>
    </location>
</feature>
<evidence type="ECO:0000313" key="4">
    <source>
        <dbReference type="EMBL" id="MXY95814.1"/>
    </source>
</evidence>
<evidence type="ECO:0000256" key="1">
    <source>
        <dbReference type="ARBA" id="ARBA00004193"/>
    </source>
</evidence>
<protein>
    <submittedName>
        <fullName evidence="4">ABC transporter substrate-binding protein</fullName>
    </submittedName>
</protein>
<feature type="region of interest" description="Disordered" evidence="2">
    <location>
        <begin position="39"/>
        <end position="61"/>
    </location>
</feature>
<accession>A0A6B0YXI5</accession>
<organism evidence="4">
    <name type="scientific">Caldilineaceae bacterium SB0664_bin_27</name>
    <dbReference type="NCBI Taxonomy" id="2605260"/>
    <lineage>
        <taxon>Bacteria</taxon>
        <taxon>Bacillati</taxon>
        <taxon>Chloroflexota</taxon>
        <taxon>Caldilineae</taxon>
        <taxon>Caldilineales</taxon>
        <taxon>Caldilineaceae</taxon>
    </lineage>
</organism>
<dbReference type="PANTHER" id="PTHR30290:SF62">
    <property type="entry name" value="OLIGOPEPTIDE ABC TRANSPORTER, PERIPLASMIC OLIGOPEPTIDE-BINDING PROTEIN"/>
    <property type="match status" value="1"/>
</dbReference>
<evidence type="ECO:0000259" key="3">
    <source>
        <dbReference type="Pfam" id="PF00496"/>
    </source>
</evidence>
<feature type="compositionally biased region" description="Low complexity" evidence="2">
    <location>
        <begin position="49"/>
        <end position="61"/>
    </location>
</feature>
<dbReference type="InterPro" id="IPR000914">
    <property type="entry name" value="SBP_5_dom"/>
</dbReference>
<dbReference type="AlphaFoldDB" id="A0A6B0YXI5"/>
<dbReference type="GO" id="GO:1904680">
    <property type="term" value="F:peptide transmembrane transporter activity"/>
    <property type="evidence" value="ECO:0007669"/>
    <property type="project" value="TreeGrafter"/>
</dbReference>
<dbReference type="CDD" id="cd08500">
    <property type="entry name" value="PBP2_NikA_DppA_OppA_like_4"/>
    <property type="match status" value="1"/>
</dbReference>
<dbReference type="GO" id="GO:0015833">
    <property type="term" value="P:peptide transport"/>
    <property type="evidence" value="ECO:0007669"/>
    <property type="project" value="TreeGrafter"/>
</dbReference>
<dbReference type="GO" id="GO:0005886">
    <property type="term" value="C:plasma membrane"/>
    <property type="evidence" value="ECO:0007669"/>
    <property type="project" value="UniProtKB-SubCell"/>
</dbReference>
<dbReference type="InterPro" id="IPR006311">
    <property type="entry name" value="TAT_signal"/>
</dbReference>
<dbReference type="Gene3D" id="3.10.105.10">
    <property type="entry name" value="Dipeptide-binding Protein, Domain 3"/>
    <property type="match status" value="1"/>
</dbReference>
<sequence length="674" mass="76248">MKGLKSIKTDVSRRDFVRLSAMAGAGTVLVACGAGGAPAAAEPMEEAPAESAAETASDSGSMYNEAPRLAEMVANGELPPVDERLPVSPLVLEGLDGVGNYGGLWRAGRRGQADHFAVNQVIIRGALSVNQELTINPMVAESWSVSDDATEFTFNLREGMKWSDGAPFTSADIRFWYDEEVHNEELTPVFPAWLTSVVDGENVPAEVSTPDDTTVIFKFASPNALFHYSAGILLSFPVRSAEYMKQFHPDHTDDPAALDQMIADADLELWTDLYVDKRSGRHENPESPMLWPWTVGTDFTEPLVTATRNPYFWAVDTDGNQLPYIDDLTFRQFTDPDVYALWCINGEIDCQSRHVRNTDITVLKENEEAGDYKLQIWRRTAVYGLHLNMTAKEPRLRELFQERDFRIACSIGVDRDAINELVFDGTATNMQYGPPVESPLYVEELNNAYLEYDPDQANALIDGLGYTERDADGYRLWKDGSGERIRWTMLGGPTVTDNDQLLIDFLTEMGFEINYRGAERALAQELDRNNDIEARTTFMDRNLIPLADPVIWINRANTERPWGNAWQMWSVNPDNPIGEPPPDGHWQWDLWRIWDEIRVTADGDKQNELFKEILRIWGRELPTVGYFGELPRPVVVRNGFKGIHAGYPWDCCRGVYEHIIDNATWYWEDPENHM</sequence>
<dbReference type="PROSITE" id="PS51257">
    <property type="entry name" value="PROKAR_LIPOPROTEIN"/>
    <property type="match status" value="1"/>
</dbReference>
<comment type="caution">
    <text evidence="4">The sequence shown here is derived from an EMBL/GenBank/DDBJ whole genome shotgun (WGS) entry which is preliminary data.</text>
</comment>
<dbReference type="Pfam" id="PF00496">
    <property type="entry name" value="SBP_bac_5"/>
    <property type="match status" value="1"/>
</dbReference>
<dbReference type="EMBL" id="VXRG01000173">
    <property type="protein sequence ID" value="MXY95814.1"/>
    <property type="molecule type" value="Genomic_DNA"/>
</dbReference>
<reference evidence="4" key="1">
    <citation type="submission" date="2019-09" db="EMBL/GenBank/DDBJ databases">
        <title>Characterisation of the sponge microbiome using genome-centric metagenomics.</title>
        <authorList>
            <person name="Engelberts J.P."/>
            <person name="Robbins S.J."/>
            <person name="De Goeij J.M."/>
            <person name="Aranda M."/>
            <person name="Bell S.C."/>
            <person name="Webster N.S."/>
        </authorList>
    </citation>
    <scope>NUCLEOTIDE SEQUENCE</scope>
    <source>
        <strain evidence="4">SB0664_bin_27</strain>
    </source>
</reference>
<comment type="subcellular location">
    <subcellularLocation>
        <location evidence="1">Cell membrane</location>
        <topology evidence="1">Lipid-anchor</topology>
    </subcellularLocation>
</comment>
<dbReference type="PROSITE" id="PS51318">
    <property type="entry name" value="TAT"/>
    <property type="match status" value="1"/>
</dbReference>
<gene>
    <name evidence="4" type="ORF">F4Y42_20435</name>
</gene>
<name>A0A6B0YXI5_9CHLR</name>
<dbReference type="InterPro" id="IPR023765">
    <property type="entry name" value="SBP_5_CS"/>
</dbReference>
<evidence type="ECO:0000256" key="2">
    <source>
        <dbReference type="SAM" id="MobiDB-lite"/>
    </source>
</evidence>
<dbReference type="Gene3D" id="3.40.190.10">
    <property type="entry name" value="Periplasmic binding protein-like II"/>
    <property type="match status" value="1"/>
</dbReference>
<proteinExistence type="predicted"/>